<keyword evidence="1" id="KW-0472">Membrane</keyword>
<dbReference type="EMBL" id="JALJOU010000026">
    <property type="protein sequence ID" value="KAK9836115.1"/>
    <property type="molecule type" value="Genomic_DNA"/>
</dbReference>
<comment type="caution">
    <text evidence="2">The sequence shown here is derived from an EMBL/GenBank/DDBJ whole genome shotgun (WGS) entry which is preliminary data.</text>
</comment>
<name>A0AAW1RPQ1_9CHLO</name>
<gene>
    <name evidence="2" type="ORF">WJX81_002408</name>
</gene>
<evidence type="ECO:0000256" key="1">
    <source>
        <dbReference type="SAM" id="Phobius"/>
    </source>
</evidence>
<evidence type="ECO:0000313" key="2">
    <source>
        <dbReference type="EMBL" id="KAK9836115.1"/>
    </source>
</evidence>
<feature type="transmembrane region" description="Helical" evidence="1">
    <location>
        <begin position="79"/>
        <end position="99"/>
    </location>
</feature>
<sequence length="148" mass="17913">MEVITSICLYRALPFVVALLQLWQRYLDWSAPYRGRYSAAKGAFDAWWEVRTERYQDFISDETKRKWRWRRLHEGEFEFWKQVVYGTYAITMTFCWQLLTPHTLLLSLLPPLWVAWSVYPNMFINPIGFALLLMMPMKFVPGTYWRIL</sequence>
<organism evidence="2 3">
    <name type="scientific">Elliptochloris bilobata</name>
    <dbReference type="NCBI Taxonomy" id="381761"/>
    <lineage>
        <taxon>Eukaryota</taxon>
        <taxon>Viridiplantae</taxon>
        <taxon>Chlorophyta</taxon>
        <taxon>core chlorophytes</taxon>
        <taxon>Trebouxiophyceae</taxon>
        <taxon>Trebouxiophyceae incertae sedis</taxon>
        <taxon>Elliptochloris clade</taxon>
        <taxon>Elliptochloris</taxon>
    </lineage>
</organism>
<accession>A0AAW1RPQ1</accession>
<keyword evidence="1" id="KW-1133">Transmembrane helix</keyword>
<keyword evidence="3" id="KW-1185">Reference proteome</keyword>
<keyword evidence="1" id="KW-0812">Transmembrane</keyword>
<dbReference type="Proteomes" id="UP001445335">
    <property type="component" value="Unassembled WGS sequence"/>
</dbReference>
<feature type="transmembrane region" description="Helical" evidence="1">
    <location>
        <begin position="119"/>
        <end position="140"/>
    </location>
</feature>
<protein>
    <recommendedName>
        <fullName evidence="4">Glycosyl-4,4'-diaponeurosporenoate acyltransferase</fullName>
    </recommendedName>
</protein>
<evidence type="ECO:0000313" key="3">
    <source>
        <dbReference type="Proteomes" id="UP001445335"/>
    </source>
</evidence>
<evidence type="ECO:0008006" key="4">
    <source>
        <dbReference type="Google" id="ProtNLM"/>
    </source>
</evidence>
<dbReference type="AlphaFoldDB" id="A0AAW1RPQ1"/>
<proteinExistence type="predicted"/>
<reference evidence="2 3" key="1">
    <citation type="journal article" date="2024" name="Nat. Commun.">
        <title>Phylogenomics reveals the evolutionary origins of lichenization in chlorophyte algae.</title>
        <authorList>
            <person name="Puginier C."/>
            <person name="Libourel C."/>
            <person name="Otte J."/>
            <person name="Skaloud P."/>
            <person name="Haon M."/>
            <person name="Grisel S."/>
            <person name="Petersen M."/>
            <person name="Berrin J.G."/>
            <person name="Delaux P.M."/>
            <person name="Dal Grande F."/>
            <person name="Keller J."/>
        </authorList>
    </citation>
    <scope>NUCLEOTIDE SEQUENCE [LARGE SCALE GENOMIC DNA]</scope>
    <source>
        <strain evidence="2 3">SAG 245.80</strain>
    </source>
</reference>